<dbReference type="InterPro" id="IPR034347">
    <property type="entry name" value="GST_Phi_C"/>
</dbReference>
<comment type="similarity">
    <text evidence="1">Belongs to the GST superfamily. Phi family.</text>
</comment>
<dbReference type="CDD" id="cd03187">
    <property type="entry name" value="GST_C_Phi"/>
    <property type="match status" value="1"/>
</dbReference>
<dbReference type="InterPro" id="IPR040079">
    <property type="entry name" value="Glutathione_S-Trfase"/>
</dbReference>
<evidence type="ECO:0000256" key="4">
    <source>
        <dbReference type="ARBA" id="ARBA00047960"/>
    </source>
</evidence>
<dbReference type="SFLD" id="SFLDS00019">
    <property type="entry name" value="Glutathione_Transferase_(cytos"/>
    <property type="match status" value="1"/>
</dbReference>
<keyword evidence="3" id="KW-0808">Transferase</keyword>
<dbReference type="EC" id="2.5.1.18" evidence="2"/>
<feature type="domain" description="GST N-terminal" evidence="5">
    <location>
        <begin position="2"/>
        <end position="83"/>
    </location>
</feature>
<dbReference type="PROSITE" id="PS50405">
    <property type="entry name" value="GST_CTER"/>
    <property type="match status" value="1"/>
</dbReference>
<dbReference type="Gene3D" id="1.20.1050.10">
    <property type="match status" value="1"/>
</dbReference>
<dbReference type="GO" id="GO:0005737">
    <property type="term" value="C:cytoplasm"/>
    <property type="evidence" value="ECO:0007669"/>
    <property type="project" value="TreeGrafter"/>
</dbReference>
<dbReference type="PANTHER" id="PTHR43900">
    <property type="entry name" value="GLUTATHIONE S-TRANSFERASE RHO"/>
    <property type="match status" value="1"/>
</dbReference>
<accession>A0A6V7QA39</accession>
<proteinExistence type="inferred from homology"/>
<dbReference type="Pfam" id="PF00043">
    <property type="entry name" value="GST_C"/>
    <property type="match status" value="1"/>
</dbReference>
<protein>
    <recommendedName>
        <fullName evidence="2">glutathione transferase</fullName>
        <ecNumber evidence="2">2.5.1.18</ecNumber>
    </recommendedName>
</protein>
<organism evidence="7">
    <name type="scientific">Ananas comosus var. bracteatus</name>
    <name type="common">red pineapple</name>
    <dbReference type="NCBI Taxonomy" id="296719"/>
    <lineage>
        <taxon>Eukaryota</taxon>
        <taxon>Viridiplantae</taxon>
        <taxon>Streptophyta</taxon>
        <taxon>Embryophyta</taxon>
        <taxon>Tracheophyta</taxon>
        <taxon>Spermatophyta</taxon>
        <taxon>Magnoliopsida</taxon>
        <taxon>Liliopsida</taxon>
        <taxon>Poales</taxon>
        <taxon>Bromeliaceae</taxon>
        <taxon>Bromelioideae</taxon>
        <taxon>Ananas</taxon>
    </lineage>
</organism>
<evidence type="ECO:0000256" key="1">
    <source>
        <dbReference type="ARBA" id="ARBA00010128"/>
    </source>
</evidence>
<dbReference type="SUPFAM" id="SSF47616">
    <property type="entry name" value="GST C-terminal domain-like"/>
    <property type="match status" value="1"/>
</dbReference>
<gene>
    <name evidence="7" type="ORF">CB5_LOCUS23265</name>
</gene>
<dbReference type="CDD" id="cd03053">
    <property type="entry name" value="GST_N_Phi"/>
    <property type="match status" value="1"/>
</dbReference>
<dbReference type="Pfam" id="PF02798">
    <property type="entry name" value="GST_N"/>
    <property type="match status" value="1"/>
</dbReference>
<dbReference type="InterPro" id="IPR036249">
    <property type="entry name" value="Thioredoxin-like_sf"/>
</dbReference>
<dbReference type="SUPFAM" id="SSF52833">
    <property type="entry name" value="Thioredoxin-like"/>
    <property type="match status" value="1"/>
</dbReference>
<dbReference type="SFLD" id="SFLDG01154">
    <property type="entry name" value="Main.5:_Phi-like"/>
    <property type="match status" value="1"/>
</dbReference>
<dbReference type="InterPro" id="IPR004046">
    <property type="entry name" value="GST_C"/>
</dbReference>
<dbReference type="FunFam" id="3.40.30.10:FF:000016">
    <property type="entry name" value="Glutathione S-transferase F2"/>
    <property type="match status" value="1"/>
</dbReference>
<evidence type="ECO:0000259" key="6">
    <source>
        <dbReference type="PROSITE" id="PS50405"/>
    </source>
</evidence>
<dbReference type="Gene3D" id="3.40.30.10">
    <property type="entry name" value="Glutaredoxin"/>
    <property type="match status" value="1"/>
</dbReference>
<dbReference type="InterPro" id="IPR010987">
    <property type="entry name" value="Glutathione-S-Trfase_C-like"/>
</dbReference>
<reference evidence="7" key="1">
    <citation type="submission" date="2020-07" db="EMBL/GenBank/DDBJ databases">
        <authorList>
            <person name="Lin J."/>
        </authorList>
    </citation>
    <scope>NUCLEOTIDE SEQUENCE</scope>
</reference>
<evidence type="ECO:0000256" key="3">
    <source>
        <dbReference type="ARBA" id="ARBA00022679"/>
    </source>
</evidence>
<comment type="catalytic activity">
    <reaction evidence="4">
        <text>RX + glutathione = an S-substituted glutathione + a halide anion + H(+)</text>
        <dbReference type="Rhea" id="RHEA:16437"/>
        <dbReference type="ChEBI" id="CHEBI:15378"/>
        <dbReference type="ChEBI" id="CHEBI:16042"/>
        <dbReference type="ChEBI" id="CHEBI:17792"/>
        <dbReference type="ChEBI" id="CHEBI:57925"/>
        <dbReference type="ChEBI" id="CHEBI:90779"/>
        <dbReference type="EC" id="2.5.1.18"/>
    </reaction>
</comment>
<dbReference type="PROSITE" id="PS50404">
    <property type="entry name" value="GST_NTER"/>
    <property type="match status" value="1"/>
</dbReference>
<evidence type="ECO:0000256" key="2">
    <source>
        <dbReference type="ARBA" id="ARBA00012452"/>
    </source>
</evidence>
<dbReference type="GO" id="GO:0043295">
    <property type="term" value="F:glutathione binding"/>
    <property type="evidence" value="ECO:0007669"/>
    <property type="project" value="TreeGrafter"/>
</dbReference>
<dbReference type="SFLD" id="SFLDG00358">
    <property type="entry name" value="Main_(cytGST)"/>
    <property type="match status" value="1"/>
</dbReference>
<dbReference type="FunFam" id="1.20.1050.10:FF:000004">
    <property type="entry name" value="Glutathione S-transferase F2"/>
    <property type="match status" value="1"/>
</dbReference>
<dbReference type="GO" id="GO:0004364">
    <property type="term" value="F:glutathione transferase activity"/>
    <property type="evidence" value="ECO:0007669"/>
    <property type="project" value="UniProtKB-EC"/>
</dbReference>
<dbReference type="PANTHER" id="PTHR43900:SF3">
    <property type="entry name" value="GLUTATHIONE S-TRANSFERASE RHO"/>
    <property type="match status" value="1"/>
</dbReference>
<name>A0A6V7QA39_ANACO</name>
<evidence type="ECO:0000313" key="7">
    <source>
        <dbReference type="EMBL" id="CAD1840054.1"/>
    </source>
</evidence>
<dbReference type="EMBL" id="LR862134">
    <property type="protein sequence ID" value="CAD1840054.1"/>
    <property type="molecule type" value="Genomic_DNA"/>
</dbReference>
<dbReference type="GO" id="GO:0006749">
    <property type="term" value="P:glutathione metabolic process"/>
    <property type="evidence" value="ECO:0007669"/>
    <property type="project" value="TreeGrafter"/>
</dbReference>
<dbReference type="InterPro" id="IPR036282">
    <property type="entry name" value="Glutathione-S-Trfase_C_sf"/>
</dbReference>
<dbReference type="GO" id="GO:0009635">
    <property type="term" value="P:response to herbicide"/>
    <property type="evidence" value="ECO:0007669"/>
    <property type="project" value="UniProtKB-ARBA"/>
</dbReference>
<feature type="domain" description="GST C-terminal" evidence="6">
    <location>
        <begin position="87"/>
        <end position="219"/>
    </location>
</feature>
<sequence>MGVLKVYGMPMSTNTVRVVAAINEKGLDYELALVDLRTGAHKQPDFLALNPFGQIPVLQDGDVVLFESRAINRYLATKYKESGEELLPAGSAALEVWLEVEAQQFGPAISELVFQLFIKPLLGSVTDAAAAEAQATKLGKVLDVYEERLAKNKYLAGDEFTLADLNHMPYINYLMRTPKAELIAARPHVKAWWDAVSARPPGRKLQLPSPSDRSSSSGFCWNMTWMHGWCNGIPQFDDQFAE</sequence>
<evidence type="ECO:0000259" key="5">
    <source>
        <dbReference type="PROSITE" id="PS50404"/>
    </source>
</evidence>
<dbReference type="InterPro" id="IPR004045">
    <property type="entry name" value="Glutathione_S-Trfase_N"/>
</dbReference>
<dbReference type="AlphaFoldDB" id="A0A6V7QA39"/>